<evidence type="ECO:0000313" key="1">
    <source>
        <dbReference type="EMBL" id="CAI9175978.1"/>
    </source>
</evidence>
<keyword evidence="2" id="KW-1185">Reference proteome</keyword>
<accession>A0ABN8ZR29</accession>
<sequence length="129" mass="13856">MRASQAGPHQAGIEHLHTCGLAALCRAGMPGSVSASAVVSVLSRSPLLQAALLFSEGFPGGTSGKKPACRCRRRKRCRFNPWVGKIPWRRASQPTPVSLPGESHGERSLVGYSRWGHTESLLKRLSTVV</sequence>
<reference evidence="1" key="1">
    <citation type="submission" date="2023-04" db="EMBL/GenBank/DDBJ databases">
        <authorList>
            <consortium name="ELIXIR-Norway"/>
        </authorList>
    </citation>
    <scope>NUCLEOTIDE SEQUENCE [LARGE SCALE GENOMIC DNA]</scope>
</reference>
<dbReference type="EMBL" id="OX459941">
    <property type="protein sequence ID" value="CAI9175978.1"/>
    <property type="molecule type" value="Genomic_DNA"/>
</dbReference>
<evidence type="ECO:0000313" key="2">
    <source>
        <dbReference type="Proteomes" id="UP001176941"/>
    </source>
</evidence>
<protein>
    <submittedName>
        <fullName evidence="1">Uncharacterized protein</fullName>
    </submittedName>
</protein>
<proteinExistence type="predicted"/>
<gene>
    <name evidence="1" type="ORF">MRATA1EN1_LOCUS24940</name>
</gene>
<name>A0ABN8ZR29_RANTA</name>
<organism evidence="1 2">
    <name type="scientific">Rangifer tarandus platyrhynchus</name>
    <name type="common">Svalbard reindeer</name>
    <dbReference type="NCBI Taxonomy" id="3082113"/>
    <lineage>
        <taxon>Eukaryota</taxon>
        <taxon>Metazoa</taxon>
        <taxon>Chordata</taxon>
        <taxon>Craniata</taxon>
        <taxon>Vertebrata</taxon>
        <taxon>Euteleostomi</taxon>
        <taxon>Mammalia</taxon>
        <taxon>Eutheria</taxon>
        <taxon>Laurasiatheria</taxon>
        <taxon>Artiodactyla</taxon>
        <taxon>Ruminantia</taxon>
        <taxon>Pecora</taxon>
        <taxon>Cervidae</taxon>
        <taxon>Odocoileinae</taxon>
        <taxon>Rangifer</taxon>
    </lineage>
</organism>
<dbReference type="Proteomes" id="UP001176941">
    <property type="component" value="Chromosome 5"/>
</dbReference>